<dbReference type="Proteomes" id="UP000596661">
    <property type="component" value="Unassembled WGS sequence"/>
</dbReference>
<evidence type="ECO:0000313" key="2">
    <source>
        <dbReference type="Proteomes" id="UP000596661"/>
    </source>
</evidence>
<accession>A0A803QPJ9</accession>
<protein>
    <submittedName>
        <fullName evidence="1">Uncharacterized protein</fullName>
    </submittedName>
</protein>
<name>A0A803QPJ9_CANSA</name>
<keyword evidence="2" id="KW-1185">Reference proteome</keyword>
<evidence type="ECO:0000313" key="1">
    <source>
        <dbReference type="EnsemblPlants" id="cds.evm.model.10.608"/>
    </source>
</evidence>
<dbReference type="EnsemblPlants" id="evm.model.10.608">
    <property type="protein sequence ID" value="cds.evm.model.10.608"/>
    <property type="gene ID" value="evm.TU.10.608"/>
</dbReference>
<sequence length="79" mass="8553">MDLNQDFQLGIVGTTKGAHVALVREALTEGTQAVVPVEVPQQGTILETVPEDEPIAEEGLSSKAKRKRRAKTLCCTCFQ</sequence>
<dbReference type="Gramene" id="evm.model.10.608">
    <property type="protein sequence ID" value="cds.evm.model.10.608"/>
    <property type="gene ID" value="evm.TU.10.608"/>
</dbReference>
<dbReference type="EMBL" id="UZAU01000810">
    <property type="status" value="NOT_ANNOTATED_CDS"/>
    <property type="molecule type" value="Genomic_DNA"/>
</dbReference>
<proteinExistence type="predicted"/>
<organism evidence="1 2">
    <name type="scientific">Cannabis sativa</name>
    <name type="common">Hemp</name>
    <name type="synonym">Marijuana</name>
    <dbReference type="NCBI Taxonomy" id="3483"/>
    <lineage>
        <taxon>Eukaryota</taxon>
        <taxon>Viridiplantae</taxon>
        <taxon>Streptophyta</taxon>
        <taxon>Embryophyta</taxon>
        <taxon>Tracheophyta</taxon>
        <taxon>Spermatophyta</taxon>
        <taxon>Magnoliopsida</taxon>
        <taxon>eudicotyledons</taxon>
        <taxon>Gunneridae</taxon>
        <taxon>Pentapetalae</taxon>
        <taxon>rosids</taxon>
        <taxon>fabids</taxon>
        <taxon>Rosales</taxon>
        <taxon>Cannabaceae</taxon>
        <taxon>Cannabis</taxon>
    </lineage>
</organism>
<reference evidence="1" key="1">
    <citation type="submission" date="2021-03" db="UniProtKB">
        <authorList>
            <consortium name="EnsemblPlants"/>
        </authorList>
    </citation>
    <scope>IDENTIFICATION</scope>
</reference>
<dbReference type="AlphaFoldDB" id="A0A803QPJ9"/>